<gene>
    <name evidence="1" type="ORF">SAMN05421747_10815</name>
</gene>
<keyword evidence="2" id="KW-1185">Reference proteome</keyword>
<evidence type="ECO:0000313" key="2">
    <source>
        <dbReference type="Proteomes" id="UP000199577"/>
    </source>
</evidence>
<dbReference type="EMBL" id="FOLL01000008">
    <property type="protein sequence ID" value="SFC30373.1"/>
    <property type="molecule type" value="Genomic_DNA"/>
</dbReference>
<evidence type="ECO:0000313" key="1">
    <source>
        <dbReference type="EMBL" id="SFC30373.1"/>
    </source>
</evidence>
<accession>A0A1I1I9B8</accession>
<reference evidence="1 2" key="1">
    <citation type="submission" date="2016-10" db="EMBL/GenBank/DDBJ databases">
        <authorList>
            <person name="de Groot N.N."/>
        </authorList>
    </citation>
    <scope>NUCLEOTIDE SEQUENCE [LARGE SCALE GENOMIC DNA]</scope>
    <source>
        <strain evidence="1 2">DSM 22900</strain>
    </source>
</reference>
<dbReference type="Proteomes" id="UP000199577">
    <property type="component" value="Unassembled WGS sequence"/>
</dbReference>
<dbReference type="STRING" id="623281.SAMN05421747_10815"/>
<name>A0A1I1I9B8_9SPHI</name>
<sequence length="318" mass="37003">MRTQNSLMPLLSRIMLCYCCLVGCSGAPEQDARKDVDPRRPSFSPIVGIDFYEVRRSFDNGLAYDSIGFVQEPEWHIKFTREDAVQIYVPGSDSSFNFKITHDHDSFFHFAREAWKVIDLHPDSIMLQRLSLDGLKVNKIRSNVYMRFYAKEYLSRLGTPLAELRKPRRQDSLFVQHMVARANRNLNNVDSSYSSKNYPKLVSKSPILEIKRRRYTDSVELTKRSAAYEYLYPEYDIVIHKAYKDFYHTFSILVGPDGKLRLGKFFVMPEFEESRRKVLTGIIEVYLQNLLDIQPATTLGIPHNSVVYLSVRGRMDKT</sequence>
<protein>
    <submittedName>
        <fullName evidence="1">Uncharacterized protein</fullName>
    </submittedName>
</protein>
<organism evidence="1 2">
    <name type="scientific">Parapedobacter composti</name>
    <dbReference type="NCBI Taxonomy" id="623281"/>
    <lineage>
        <taxon>Bacteria</taxon>
        <taxon>Pseudomonadati</taxon>
        <taxon>Bacteroidota</taxon>
        <taxon>Sphingobacteriia</taxon>
        <taxon>Sphingobacteriales</taxon>
        <taxon>Sphingobacteriaceae</taxon>
        <taxon>Parapedobacter</taxon>
    </lineage>
</organism>
<dbReference type="AlphaFoldDB" id="A0A1I1I9B8"/>
<proteinExistence type="predicted"/>